<evidence type="ECO:0000313" key="3">
    <source>
        <dbReference type="Proteomes" id="UP000005442"/>
    </source>
</evidence>
<gene>
    <name evidence="2" type="ordered locus">MycrhN_4286</name>
</gene>
<organism evidence="2 3">
    <name type="scientific">Mycolicibacterium rhodesiae (strain NBB3)</name>
    <name type="common">Mycobacterium rhodesiae</name>
    <dbReference type="NCBI Taxonomy" id="710685"/>
    <lineage>
        <taxon>Bacteria</taxon>
        <taxon>Bacillati</taxon>
        <taxon>Actinomycetota</taxon>
        <taxon>Actinomycetes</taxon>
        <taxon>Mycobacteriales</taxon>
        <taxon>Mycobacteriaceae</taxon>
        <taxon>Mycolicibacterium</taxon>
    </lineage>
</organism>
<dbReference type="InterPro" id="IPR005561">
    <property type="entry name" value="ANTAR"/>
</dbReference>
<dbReference type="eggNOG" id="ENOG5031TRJ">
    <property type="taxonomic scope" value="Bacteria"/>
</dbReference>
<dbReference type="PROSITE" id="PS50921">
    <property type="entry name" value="ANTAR"/>
    <property type="match status" value="1"/>
</dbReference>
<feature type="domain" description="ANTAR" evidence="1">
    <location>
        <begin position="9"/>
        <end position="70"/>
    </location>
</feature>
<proteinExistence type="predicted"/>
<dbReference type="KEGG" id="mrh:MycrhN_4286"/>
<name>G8RKJ6_MYCRN</name>
<sequence length="101" mass="10341">MLAAHRSPSTIVAVSYTGLRANDTSRKVIDTAIGVLVGLRGCSPAEAFTELVQVTRQTGIGIGTIASGLVAVASGTSSADNIDAFNIWGELIRAERVASPA</sequence>
<keyword evidence="3" id="KW-1185">Reference proteome</keyword>
<dbReference type="HOGENOM" id="CLU_180070_0_0_11"/>
<dbReference type="GO" id="GO:0003723">
    <property type="term" value="F:RNA binding"/>
    <property type="evidence" value="ECO:0007669"/>
    <property type="project" value="InterPro"/>
</dbReference>
<dbReference type="InterPro" id="IPR036388">
    <property type="entry name" value="WH-like_DNA-bd_sf"/>
</dbReference>
<reference evidence="2 3" key="1">
    <citation type="submission" date="2011-12" db="EMBL/GenBank/DDBJ databases">
        <title>Complete sequence of Mycobacterium rhodesiae NBB3.</title>
        <authorList>
            <consortium name="US DOE Joint Genome Institute"/>
            <person name="Lucas S."/>
            <person name="Han J."/>
            <person name="Lapidus A."/>
            <person name="Cheng J.-F."/>
            <person name="Goodwin L."/>
            <person name="Pitluck S."/>
            <person name="Peters L."/>
            <person name="Mikhailova N."/>
            <person name="Gu W."/>
            <person name="Detter J.C."/>
            <person name="Han C."/>
            <person name="Tapia R."/>
            <person name="Land M."/>
            <person name="Hauser L."/>
            <person name="Kyrpides N."/>
            <person name="Ivanova N."/>
            <person name="Pagani I."/>
            <person name="Mattes T."/>
            <person name="Holmes A."/>
            <person name="Rutledge P."/>
            <person name="Paulsen I."/>
            <person name="Coleman N."/>
            <person name="Woyke T."/>
        </authorList>
    </citation>
    <scope>NUCLEOTIDE SEQUENCE [LARGE SCALE GENOMIC DNA]</scope>
    <source>
        <strain evidence="2 3">NBB3</strain>
    </source>
</reference>
<dbReference type="AlphaFoldDB" id="G8RKJ6"/>
<protein>
    <submittedName>
        <fullName evidence="2">Response regulator with putative antiterminator output domain</fullName>
    </submittedName>
</protein>
<dbReference type="Pfam" id="PF03861">
    <property type="entry name" value="ANTAR"/>
    <property type="match status" value="1"/>
</dbReference>
<evidence type="ECO:0000313" key="2">
    <source>
        <dbReference type="EMBL" id="AEV74787.1"/>
    </source>
</evidence>
<dbReference type="Proteomes" id="UP000005442">
    <property type="component" value="Chromosome"/>
</dbReference>
<dbReference type="EMBL" id="CP003169">
    <property type="protein sequence ID" value="AEV74787.1"/>
    <property type="molecule type" value="Genomic_DNA"/>
</dbReference>
<evidence type="ECO:0000259" key="1">
    <source>
        <dbReference type="PROSITE" id="PS50921"/>
    </source>
</evidence>
<dbReference type="SMART" id="SM01012">
    <property type="entry name" value="ANTAR"/>
    <property type="match status" value="1"/>
</dbReference>
<dbReference type="Gene3D" id="1.10.10.10">
    <property type="entry name" value="Winged helix-like DNA-binding domain superfamily/Winged helix DNA-binding domain"/>
    <property type="match status" value="1"/>
</dbReference>
<accession>G8RKJ6</accession>
<dbReference type="PATRIC" id="fig|710685.3.peg.4303"/>